<dbReference type="EMBL" id="CM000836">
    <property type="protein sequence ID" value="KRH65443.2"/>
    <property type="molecule type" value="Genomic_DNA"/>
</dbReference>
<reference evidence="4 5" key="1">
    <citation type="journal article" date="2010" name="Nature">
        <title>Genome sequence of the palaeopolyploid soybean.</title>
        <authorList>
            <person name="Schmutz J."/>
            <person name="Cannon S.B."/>
            <person name="Schlueter J."/>
            <person name="Ma J."/>
            <person name="Mitros T."/>
            <person name="Nelson W."/>
            <person name="Hyten D.L."/>
            <person name="Song Q."/>
            <person name="Thelen J.J."/>
            <person name="Cheng J."/>
            <person name="Xu D."/>
            <person name="Hellsten U."/>
            <person name="May G.D."/>
            <person name="Yu Y."/>
            <person name="Sakurai T."/>
            <person name="Umezawa T."/>
            <person name="Bhattacharyya M.K."/>
            <person name="Sandhu D."/>
            <person name="Valliyodan B."/>
            <person name="Lindquist E."/>
            <person name="Peto M."/>
            <person name="Grant D."/>
            <person name="Shu S."/>
            <person name="Goodstein D."/>
            <person name="Barry K."/>
            <person name="Futrell-Griggs M."/>
            <person name="Abernathy B."/>
            <person name="Du J."/>
            <person name="Tian Z."/>
            <person name="Zhu L."/>
            <person name="Gill N."/>
            <person name="Joshi T."/>
            <person name="Libault M."/>
            <person name="Sethuraman A."/>
            <person name="Zhang X.-C."/>
            <person name="Shinozaki K."/>
            <person name="Nguyen H.T."/>
            <person name="Wing R.A."/>
            <person name="Cregan P."/>
            <person name="Specht J."/>
            <person name="Grimwood J."/>
            <person name="Rokhsar D."/>
            <person name="Stacey G."/>
            <person name="Shoemaker R.C."/>
            <person name="Jackson S.A."/>
        </authorList>
    </citation>
    <scope>NUCLEOTIDE SEQUENCE</scope>
    <source>
        <strain evidence="5">cv. Williams 82</strain>
        <tissue evidence="4">Callus</tissue>
    </source>
</reference>
<evidence type="ECO:0000259" key="2">
    <source>
        <dbReference type="Pfam" id="PF05970"/>
    </source>
</evidence>
<dbReference type="GO" id="GO:0006281">
    <property type="term" value="P:DNA repair"/>
    <property type="evidence" value="ECO:0007669"/>
    <property type="project" value="UniProtKB-KW"/>
</dbReference>
<feature type="domain" description="DNA helicase Pif1-like 2B" evidence="3">
    <location>
        <begin position="165"/>
        <end position="211"/>
    </location>
</feature>
<dbReference type="InParanoid" id="A0A0R0KLU4"/>
<evidence type="ECO:0000313" key="5">
    <source>
        <dbReference type="EnsemblPlants" id="KRH65443"/>
    </source>
</evidence>
<dbReference type="GO" id="GO:0000723">
    <property type="term" value="P:telomere maintenance"/>
    <property type="evidence" value="ECO:0007669"/>
    <property type="project" value="InterPro"/>
</dbReference>
<organism evidence="4">
    <name type="scientific">Glycine max</name>
    <name type="common">Soybean</name>
    <name type="synonym">Glycine hispida</name>
    <dbReference type="NCBI Taxonomy" id="3847"/>
    <lineage>
        <taxon>Eukaryota</taxon>
        <taxon>Viridiplantae</taxon>
        <taxon>Streptophyta</taxon>
        <taxon>Embryophyta</taxon>
        <taxon>Tracheophyta</taxon>
        <taxon>Spermatophyta</taxon>
        <taxon>Magnoliopsida</taxon>
        <taxon>eudicotyledons</taxon>
        <taxon>Gunneridae</taxon>
        <taxon>Pentapetalae</taxon>
        <taxon>rosids</taxon>
        <taxon>fabids</taxon>
        <taxon>Fabales</taxon>
        <taxon>Fabaceae</taxon>
        <taxon>Papilionoideae</taxon>
        <taxon>50 kb inversion clade</taxon>
        <taxon>NPAAA clade</taxon>
        <taxon>indigoferoid/millettioid clade</taxon>
        <taxon>Phaseoleae</taxon>
        <taxon>Glycine</taxon>
        <taxon>Glycine subgen. Soja</taxon>
    </lineage>
</organism>
<keyword evidence="1" id="KW-0233">DNA recombination</keyword>
<reference evidence="5" key="2">
    <citation type="submission" date="2018-02" db="UniProtKB">
        <authorList>
            <consortium name="EnsemblPlants"/>
        </authorList>
    </citation>
    <scope>IDENTIFICATION</scope>
    <source>
        <strain evidence="5">Williams 82</strain>
    </source>
</reference>
<keyword evidence="1" id="KW-0227">DNA damage</keyword>
<dbReference type="Proteomes" id="UP000008827">
    <property type="component" value="Chromosome 3"/>
</dbReference>
<dbReference type="GO" id="GO:0005524">
    <property type="term" value="F:ATP binding"/>
    <property type="evidence" value="ECO:0007669"/>
    <property type="project" value="UniProtKB-KW"/>
</dbReference>
<evidence type="ECO:0000313" key="4">
    <source>
        <dbReference type="EMBL" id="KRH65443.2"/>
    </source>
</evidence>
<dbReference type="PANTHER" id="PTHR23274">
    <property type="entry name" value="DNA HELICASE-RELATED"/>
    <property type="match status" value="1"/>
</dbReference>
<comment type="cofactor">
    <cofactor evidence="1">
        <name>Mg(2+)</name>
        <dbReference type="ChEBI" id="CHEBI:18420"/>
    </cofactor>
</comment>
<keyword evidence="1" id="KW-0347">Helicase</keyword>
<dbReference type="Pfam" id="PF21530">
    <property type="entry name" value="Pif1_2B_dom"/>
    <property type="match status" value="1"/>
</dbReference>
<dbReference type="GO" id="GO:0016787">
    <property type="term" value="F:hydrolase activity"/>
    <property type="evidence" value="ECO:0007669"/>
    <property type="project" value="UniProtKB-KW"/>
</dbReference>
<dbReference type="EnsemblPlants" id="KRH65443">
    <property type="protein sequence ID" value="KRH65443"/>
    <property type="gene ID" value="GLYMA_03G036300"/>
</dbReference>
<reference evidence="4" key="3">
    <citation type="submission" date="2018-07" db="EMBL/GenBank/DDBJ databases">
        <title>WGS assembly of Glycine max.</title>
        <authorList>
            <person name="Schmutz J."/>
            <person name="Cannon S."/>
            <person name="Schlueter J."/>
            <person name="Ma J."/>
            <person name="Mitros T."/>
            <person name="Nelson W."/>
            <person name="Hyten D."/>
            <person name="Song Q."/>
            <person name="Thelen J."/>
            <person name="Cheng J."/>
            <person name="Xu D."/>
            <person name="Hellsten U."/>
            <person name="May G."/>
            <person name="Yu Y."/>
            <person name="Sakurai T."/>
            <person name="Umezawa T."/>
            <person name="Bhattacharyya M."/>
            <person name="Sandhu D."/>
            <person name="Valliyodan B."/>
            <person name="Lindquist E."/>
            <person name="Peto M."/>
            <person name="Grant D."/>
            <person name="Shu S."/>
            <person name="Goodstein D."/>
            <person name="Barry K."/>
            <person name="Futrell-Griggs M."/>
            <person name="Abernathy B."/>
            <person name="Du J."/>
            <person name="Tian Z."/>
            <person name="Zhu L."/>
            <person name="Gill N."/>
            <person name="Joshi T."/>
            <person name="Libault M."/>
            <person name="Sethuraman A."/>
            <person name="Zhang X."/>
            <person name="Shinozaki K."/>
            <person name="Nguyen H."/>
            <person name="Wing R."/>
            <person name="Cregan P."/>
            <person name="Specht J."/>
            <person name="Grimwood J."/>
            <person name="Rokhsar D."/>
            <person name="Stacey G."/>
            <person name="Shoemaker R."/>
            <person name="Jackson S."/>
        </authorList>
    </citation>
    <scope>NUCLEOTIDE SEQUENCE</scope>
    <source>
        <tissue evidence="4">Callus</tissue>
    </source>
</reference>
<dbReference type="PaxDb" id="3847-GLYMA03G04431.1"/>
<dbReference type="PANTHER" id="PTHR23274:SF33">
    <property type="entry name" value="ANIMAL RPA1 DOMAIN PROTEIN"/>
    <property type="match status" value="1"/>
</dbReference>
<comment type="catalytic activity">
    <reaction evidence="1">
        <text>ATP + H2O = ADP + phosphate + H(+)</text>
        <dbReference type="Rhea" id="RHEA:13065"/>
        <dbReference type="ChEBI" id="CHEBI:15377"/>
        <dbReference type="ChEBI" id="CHEBI:15378"/>
        <dbReference type="ChEBI" id="CHEBI:30616"/>
        <dbReference type="ChEBI" id="CHEBI:43474"/>
        <dbReference type="ChEBI" id="CHEBI:456216"/>
        <dbReference type="EC" id="5.6.2.3"/>
    </reaction>
</comment>
<accession>A0A0R0KLU4</accession>
<keyword evidence="6" id="KW-1185">Reference proteome</keyword>
<protein>
    <recommendedName>
        <fullName evidence="1">ATP-dependent DNA helicase</fullName>
        <ecNumber evidence="1">5.6.2.3</ecNumber>
    </recommendedName>
</protein>
<dbReference type="GO" id="GO:0006310">
    <property type="term" value="P:DNA recombination"/>
    <property type="evidence" value="ECO:0007669"/>
    <property type="project" value="UniProtKB-KW"/>
</dbReference>
<dbReference type="STRING" id="3847.A0A0R0KLU4"/>
<gene>
    <name evidence="4" type="ORF">GLYMA_03G036300</name>
</gene>
<dbReference type="Pfam" id="PF05970">
    <property type="entry name" value="PIF1"/>
    <property type="match status" value="1"/>
</dbReference>
<accession>A0A2K7L7V1</accession>
<dbReference type="AlphaFoldDB" id="A0A0R0KLU4"/>
<dbReference type="OMA" id="MHNDKSF"/>
<keyword evidence="1" id="KW-0234">DNA repair</keyword>
<comment type="similarity">
    <text evidence="1">Belongs to the helicase family.</text>
</comment>
<name>A0A0R0KLU4_SOYBN</name>
<dbReference type="GO" id="GO:0043139">
    <property type="term" value="F:5'-3' DNA helicase activity"/>
    <property type="evidence" value="ECO:0007669"/>
    <property type="project" value="UniProtKB-EC"/>
</dbReference>
<dbReference type="InterPro" id="IPR010285">
    <property type="entry name" value="DNA_helicase_pif1-like_DEAD"/>
</dbReference>
<sequence>MHNDKSFGGKVIIFCGDFRQILYVVPRGNRSDIFYASLNASYIWDHCQILKLTKTMQLKSNPAAHTNCDDLKLLFNNGDEFLIKDFQDPIKAIVQATYPDLLNNYSNRDFLQKRDVLASTKHVVDKINDYVLSLIPSEEKENCSADSIDKSDELLSPAFGVLTPEFLNSLETLGIPNHKLKIKVGTPIILLWNLDNVDGLCNETRLIVTRLGSNVVEAKIITGPNVGHRTYISRMNLSPSDSPWSFKLIRRHFPFMVSFAMTIKKSQGQSLAHVGLYLSNPIFSHGQLYVTLSRVQSKKGLHILIHDNQGTPKDTIINVVYKEIFPNL</sequence>
<feature type="domain" description="DNA helicase Pif1-like DEAD-box helicase" evidence="2">
    <location>
        <begin position="2"/>
        <end position="71"/>
    </location>
</feature>
<evidence type="ECO:0000259" key="3">
    <source>
        <dbReference type="Pfam" id="PF21530"/>
    </source>
</evidence>
<keyword evidence="1" id="KW-0547">Nucleotide-binding</keyword>
<dbReference type="Gramene" id="KRH65443">
    <property type="protein sequence ID" value="KRH65443"/>
    <property type="gene ID" value="GLYMA_03G036300"/>
</dbReference>
<dbReference type="CDD" id="cd18809">
    <property type="entry name" value="SF1_C_RecD"/>
    <property type="match status" value="1"/>
</dbReference>
<dbReference type="SUPFAM" id="SSF52540">
    <property type="entry name" value="P-loop containing nucleoside triphosphate hydrolases"/>
    <property type="match status" value="1"/>
</dbReference>
<dbReference type="InterPro" id="IPR027417">
    <property type="entry name" value="P-loop_NTPase"/>
</dbReference>
<evidence type="ECO:0000256" key="1">
    <source>
        <dbReference type="RuleBase" id="RU363044"/>
    </source>
</evidence>
<proteinExistence type="inferred from homology"/>
<dbReference type="InterPro" id="IPR049163">
    <property type="entry name" value="Pif1-like_2B_dom"/>
</dbReference>
<keyword evidence="1" id="KW-0067">ATP-binding</keyword>
<keyword evidence="1" id="KW-0378">Hydrolase</keyword>
<dbReference type="SMR" id="A0A0R0KLU4"/>
<evidence type="ECO:0000313" key="6">
    <source>
        <dbReference type="Proteomes" id="UP000008827"/>
    </source>
</evidence>
<dbReference type="EC" id="5.6.2.3" evidence="1"/>